<keyword evidence="2" id="KW-1185">Reference proteome</keyword>
<name>A0ABP4YZA6_9ACTN</name>
<gene>
    <name evidence="1" type="ORF">GCM10009682_59670</name>
</gene>
<evidence type="ECO:0000313" key="1">
    <source>
        <dbReference type="EMBL" id="GAA1833362.1"/>
    </source>
</evidence>
<comment type="caution">
    <text evidence="1">The sequence shown here is derived from an EMBL/GenBank/DDBJ whole genome shotgun (WGS) entry which is preliminary data.</text>
</comment>
<dbReference type="EMBL" id="BAAALT010000279">
    <property type="protein sequence ID" value="GAA1833362.1"/>
    <property type="molecule type" value="Genomic_DNA"/>
</dbReference>
<reference evidence="2" key="1">
    <citation type="journal article" date="2019" name="Int. J. Syst. Evol. Microbiol.">
        <title>The Global Catalogue of Microorganisms (GCM) 10K type strain sequencing project: providing services to taxonomists for standard genome sequencing and annotation.</title>
        <authorList>
            <consortium name="The Broad Institute Genomics Platform"/>
            <consortium name="The Broad Institute Genome Sequencing Center for Infectious Disease"/>
            <person name="Wu L."/>
            <person name="Ma J."/>
        </authorList>
    </citation>
    <scope>NUCLEOTIDE SEQUENCE [LARGE SCALE GENOMIC DNA]</scope>
    <source>
        <strain evidence="2">JCM 13250</strain>
    </source>
</reference>
<accession>A0ABP4YZA6</accession>
<organism evidence="1 2">
    <name type="scientific">Luedemannella flava</name>
    <dbReference type="NCBI Taxonomy" id="349316"/>
    <lineage>
        <taxon>Bacteria</taxon>
        <taxon>Bacillati</taxon>
        <taxon>Actinomycetota</taxon>
        <taxon>Actinomycetes</taxon>
        <taxon>Micromonosporales</taxon>
        <taxon>Micromonosporaceae</taxon>
        <taxon>Luedemannella</taxon>
    </lineage>
</organism>
<evidence type="ECO:0000313" key="2">
    <source>
        <dbReference type="Proteomes" id="UP001500218"/>
    </source>
</evidence>
<sequence length="80" mass="9469">MSWWEHRASQPIVHDNNDLVEVWRFDPPAGDRQPRPYLQARCECGWFSQYIYGTTPRAWSRAFATARRHGTRVAHDLVQD</sequence>
<proteinExistence type="predicted"/>
<dbReference type="Proteomes" id="UP001500218">
    <property type="component" value="Unassembled WGS sequence"/>
</dbReference>
<dbReference type="RefSeq" id="WP_344139580.1">
    <property type="nucleotide sequence ID" value="NZ_BAAALT010000279.1"/>
</dbReference>
<protein>
    <submittedName>
        <fullName evidence="1">Uncharacterized protein</fullName>
    </submittedName>
</protein>